<reference evidence="1 2" key="1">
    <citation type="submission" date="2018-05" db="EMBL/GenBank/DDBJ databases">
        <title>Freshwater and sediment microbial communities from various areas in North America, analyzing microbe dynamics in response to fracking.</title>
        <authorList>
            <person name="Lamendella R."/>
        </authorList>
    </citation>
    <scope>NUCLEOTIDE SEQUENCE [LARGE SCALE GENOMIC DNA]</scope>
    <source>
        <strain evidence="1 2">15_TX</strain>
    </source>
</reference>
<accession>A0A2V3A0T5</accession>
<organism evidence="1 2">
    <name type="scientific">Cytobacillus oceanisediminis</name>
    <dbReference type="NCBI Taxonomy" id="665099"/>
    <lineage>
        <taxon>Bacteria</taxon>
        <taxon>Bacillati</taxon>
        <taxon>Bacillota</taxon>
        <taxon>Bacilli</taxon>
        <taxon>Bacillales</taxon>
        <taxon>Bacillaceae</taxon>
        <taxon>Cytobacillus</taxon>
    </lineage>
</organism>
<evidence type="ECO:0000313" key="1">
    <source>
        <dbReference type="EMBL" id="PWW30228.1"/>
    </source>
</evidence>
<evidence type="ECO:0000313" key="2">
    <source>
        <dbReference type="Proteomes" id="UP000247150"/>
    </source>
</evidence>
<comment type="caution">
    <text evidence="1">The sequence shown here is derived from an EMBL/GenBank/DDBJ whole genome shotgun (WGS) entry which is preliminary data.</text>
</comment>
<proteinExistence type="predicted"/>
<dbReference type="Proteomes" id="UP000247150">
    <property type="component" value="Unassembled WGS sequence"/>
</dbReference>
<sequence length="64" mass="7098">MLKPNDFGTLLIGAEGARSSKMHLHLFRAVLIQGCLIKVLRECGIKGRPRMRKALRGIGSPEVR</sequence>
<dbReference type="EMBL" id="QGTW01000003">
    <property type="protein sequence ID" value="PWW30228.1"/>
    <property type="molecule type" value="Genomic_DNA"/>
</dbReference>
<dbReference type="AlphaFoldDB" id="A0A2V3A0T5"/>
<gene>
    <name evidence="1" type="ORF">DFO73_103110</name>
</gene>
<name>A0A2V3A0T5_9BACI</name>
<protein>
    <submittedName>
        <fullName evidence="1">Uncharacterized protein</fullName>
    </submittedName>
</protein>